<evidence type="ECO:0000256" key="4">
    <source>
        <dbReference type="ARBA" id="ARBA00022692"/>
    </source>
</evidence>
<comment type="caution">
    <text evidence="10">The sequence shown here is derived from an EMBL/GenBank/DDBJ whole genome shotgun (WGS) entry which is preliminary data.</text>
</comment>
<feature type="domain" description="NADH:quinone oxidoreductase/Mrp antiporter transmembrane" evidence="9">
    <location>
        <begin position="126"/>
        <end position="421"/>
    </location>
</feature>
<name>A0ABW1AT61_9RHOO</name>
<comment type="similarity">
    <text evidence="2">Belongs to the CPA3 antiporters (TC 2.A.63) subunit D family.</text>
</comment>
<accession>A0ABW1AT61</accession>
<gene>
    <name evidence="10" type="ORF">ACFPTN_13845</name>
</gene>
<evidence type="ECO:0000256" key="2">
    <source>
        <dbReference type="ARBA" id="ARBA00005346"/>
    </source>
</evidence>
<feature type="transmembrane region" description="Helical" evidence="8">
    <location>
        <begin position="204"/>
        <end position="230"/>
    </location>
</feature>
<evidence type="ECO:0000259" key="9">
    <source>
        <dbReference type="Pfam" id="PF00361"/>
    </source>
</evidence>
<evidence type="ECO:0000256" key="6">
    <source>
        <dbReference type="ARBA" id="ARBA00023136"/>
    </source>
</evidence>
<feature type="transmembrane region" description="Helical" evidence="8">
    <location>
        <begin position="106"/>
        <end position="125"/>
    </location>
</feature>
<keyword evidence="3" id="KW-1003">Cell membrane</keyword>
<sequence>MNHWIALPILLPALVGAVLVLVGRRDWLVARVLSVASCAALLVLALSLLAAVSAEGPQVYALGDWPAPYGIVLVLDRLAASMLALADLLALLALLYAIGGADRGGWHFHALWQFQLMGINGAFLTGDLFNLFVFFQVLLIASCGLVVHGGGRERLKAGVQYAVVNLFGSMLFLLAAGLIYGVTGTLNMADLAVRVPESAADDRALLHTGALLLLLAFGLKAALVPVHFWLPGTCMTAPAPVAALFAITTKVGAYAIIRLCTLAFGDAAGASSWLATPWLLPAAMLTLLAGTGGVLGARSLAQLAAFAMVASMGTLLMAVALFTAPALSAGLYYLAHSTLATAALFLLAEQIALRRGSIGDRLDLAPPVVQAPLLGGLFFAAAIAVCGMPPLSGFIGTLLILDSARESVSMSWIWGLILGTSLLGIIGFSRAGSLVFWKSTAAQGACAGGELPEGGRQGGAAAPPVPVLPLLAMSALLAGVVALTVFAGPVSEWLDDTAAQVHEPAQYIDAVLGAAAGNE</sequence>
<evidence type="ECO:0000256" key="3">
    <source>
        <dbReference type="ARBA" id="ARBA00022475"/>
    </source>
</evidence>
<evidence type="ECO:0000313" key="11">
    <source>
        <dbReference type="Proteomes" id="UP001595974"/>
    </source>
</evidence>
<protein>
    <submittedName>
        <fullName evidence="10">Monovalent cation/H+ antiporter subunit D</fullName>
    </submittedName>
</protein>
<dbReference type="EMBL" id="JBHSOG010000050">
    <property type="protein sequence ID" value="MFC5770462.1"/>
    <property type="molecule type" value="Genomic_DNA"/>
</dbReference>
<feature type="transmembrane region" description="Helical" evidence="8">
    <location>
        <begin position="162"/>
        <end position="184"/>
    </location>
</feature>
<evidence type="ECO:0000313" key="10">
    <source>
        <dbReference type="EMBL" id="MFC5770462.1"/>
    </source>
</evidence>
<feature type="transmembrane region" description="Helical" evidence="8">
    <location>
        <begin position="411"/>
        <end position="429"/>
    </location>
</feature>
<proteinExistence type="inferred from homology"/>
<reference evidence="11" key="1">
    <citation type="journal article" date="2019" name="Int. J. Syst. Evol. Microbiol.">
        <title>The Global Catalogue of Microorganisms (GCM) 10K type strain sequencing project: providing services to taxonomists for standard genome sequencing and annotation.</title>
        <authorList>
            <consortium name="The Broad Institute Genomics Platform"/>
            <consortium name="The Broad Institute Genome Sequencing Center for Infectious Disease"/>
            <person name="Wu L."/>
            <person name="Ma J."/>
        </authorList>
    </citation>
    <scope>NUCLEOTIDE SEQUENCE [LARGE SCALE GENOMIC DNA]</scope>
    <source>
        <strain evidence="11">SHR3</strain>
    </source>
</reference>
<feature type="transmembrane region" description="Helical" evidence="8">
    <location>
        <begin position="330"/>
        <end position="348"/>
    </location>
</feature>
<evidence type="ECO:0000256" key="5">
    <source>
        <dbReference type="ARBA" id="ARBA00022989"/>
    </source>
</evidence>
<comment type="subcellular location">
    <subcellularLocation>
        <location evidence="1">Cell membrane</location>
        <topology evidence="1">Multi-pass membrane protein</topology>
    </subcellularLocation>
    <subcellularLocation>
        <location evidence="7">Membrane</location>
        <topology evidence="7">Multi-pass membrane protein</topology>
    </subcellularLocation>
</comment>
<feature type="transmembrane region" description="Helical" evidence="8">
    <location>
        <begin position="131"/>
        <end position="150"/>
    </location>
</feature>
<dbReference type="Pfam" id="PF00361">
    <property type="entry name" value="Proton_antipo_M"/>
    <property type="match status" value="1"/>
</dbReference>
<dbReference type="PRINTS" id="PR01437">
    <property type="entry name" value="NUOXDRDTASE4"/>
</dbReference>
<keyword evidence="4 7" id="KW-0812">Transmembrane</keyword>
<evidence type="ECO:0000256" key="7">
    <source>
        <dbReference type="RuleBase" id="RU000320"/>
    </source>
</evidence>
<feature type="transmembrane region" description="Helical" evidence="8">
    <location>
        <begin position="242"/>
        <end position="265"/>
    </location>
</feature>
<dbReference type="PANTHER" id="PTHR42703">
    <property type="entry name" value="NADH DEHYDROGENASE"/>
    <property type="match status" value="1"/>
</dbReference>
<keyword evidence="11" id="KW-1185">Reference proteome</keyword>
<feature type="transmembrane region" description="Helical" evidence="8">
    <location>
        <begin position="277"/>
        <end position="296"/>
    </location>
</feature>
<dbReference type="InterPro" id="IPR001750">
    <property type="entry name" value="ND/Mrp_TM"/>
</dbReference>
<dbReference type="InterPro" id="IPR050586">
    <property type="entry name" value="CPA3_Na-H_Antiporter_D"/>
</dbReference>
<dbReference type="NCBIfam" id="NF009309">
    <property type="entry name" value="PRK12666.1"/>
    <property type="match status" value="1"/>
</dbReference>
<feature type="transmembrane region" description="Helical" evidence="8">
    <location>
        <begin position="78"/>
        <end position="99"/>
    </location>
</feature>
<keyword evidence="6 8" id="KW-0472">Membrane</keyword>
<feature type="transmembrane region" description="Helical" evidence="8">
    <location>
        <begin position="465"/>
        <end position="487"/>
    </location>
</feature>
<keyword evidence="5 8" id="KW-1133">Transmembrane helix</keyword>
<dbReference type="PANTHER" id="PTHR42703:SF1">
    <property type="entry name" value="NA(+)_H(+) ANTIPORTER SUBUNIT D1"/>
    <property type="match status" value="1"/>
</dbReference>
<dbReference type="Proteomes" id="UP001595974">
    <property type="component" value="Unassembled WGS sequence"/>
</dbReference>
<evidence type="ECO:0000256" key="1">
    <source>
        <dbReference type="ARBA" id="ARBA00004651"/>
    </source>
</evidence>
<dbReference type="RefSeq" id="WP_096445063.1">
    <property type="nucleotide sequence ID" value="NZ_JBHSOG010000050.1"/>
</dbReference>
<dbReference type="InterPro" id="IPR003918">
    <property type="entry name" value="NADH_UbQ_OxRdtase"/>
</dbReference>
<feature type="transmembrane region" description="Helical" evidence="8">
    <location>
        <begin position="6"/>
        <end position="22"/>
    </location>
</feature>
<feature type="transmembrane region" description="Helical" evidence="8">
    <location>
        <begin position="29"/>
        <end position="52"/>
    </location>
</feature>
<evidence type="ECO:0000256" key="8">
    <source>
        <dbReference type="SAM" id="Phobius"/>
    </source>
</evidence>
<feature type="transmembrane region" description="Helical" evidence="8">
    <location>
        <begin position="369"/>
        <end position="391"/>
    </location>
</feature>
<organism evidence="10 11">
    <name type="scientific">Thauera sinica</name>
    <dbReference type="NCBI Taxonomy" id="2665146"/>
    <lineage>
        <taxon>Bacteria</taxon>
        <taxon>Pseudomonadati</taxon>
        <taxon>Pseudomonadota</taxon>
        <taxon>Betaproteobacteria</taxon>
        <taxon>Rhodocyclales</taxon>
        <taxon>Zoogloeaceae</taxon>
        <taxon>Thauera</taxon>
    </lineage>
</organism>
<feature type="transmembrane region" description="Helical" evidence="8">
    <location>
        <begin position="303"/>
        <end position="324"/>
    </location>
</feature>